<proteinExistence type="predicted"/>
<dbReference type="AlphaFoldDB" id="A0A9Q0YF26"/>
<protein>
    <submittedName>
        <fullName evidence="1">Uncharacterized protein</fullName>
    </submittedName>
</protein>
<reference evidence="1" key="1">
    <citation type="submission" date="2021-10" db="EMBL/GenBank/DDBJ databases">
        <title>Tropical sea cucumber genome reveals ecological adaptation and Cuvierian tubules defense mechanism.</title>
        <authorList>
            <person name="Chen T."/>
        </authorList>
    </citation>
    <scope>NUCLEOTIDE SEQUENCE</scope>
    <source>
        <strain evidence="1">Nanhai2018</strain>
        <tissue evidence="1">Muscle</tissue>
    </source>
</reference>
<name>A0A9Q0YF26_HOLLE</name>
<keyword evidence="2" id="KW-1185">Reference proteome</keyword>
<evidence type="ECO:0000313" key="2">
    <source>
        <dbReference type="Proteomes" id="UP001152320"/>
    </source>
</evidence>
<comment type="caution">
    <text evidence="1">The sequence shown here is derived from an EMBL/GenBank/DDBJ whole genome shotgun (WGS) entry which is preliminary data.</text>
</comment>
<organism evidence="1 2">
    <name type="scientific">Holothuria leucospilota</name>
    <name type="common">Black long sea cucumber</name>
    <name type="synonym">Mertensiothuria leucospilota</name>
    <dbReference type="NCBI Taxonomy" id="206669"/>
    <lineage>
        <taxon>Eukaryota</taxon>
        <taxon>Metazoa</taxon>
        <taxon>Echinodermata</taxon>
        <taxon>Eleutherozoa</taxon>
        <taxon>Echinozoa</taxon>
        <taxon>Holothuroidea</taxon>
        <taxon>Aspidochirotacea</taxon>
        <taxon>Aspidochirotida</taxon>
        <taxon>Holothuriidae</taxon>
        <taxon>Holothuria</taxon>
    </lineage>
</organism>
<sequence length="113" mass="12826">MRTENFEFYSRRPYGTPSPLSGLQAAVTLRREVWTPVAQIILALPPASVGITHFIVPTSPIWYGDYMFTEEIGKFCDRQDHGFLSFTPPVPPPPLLMPFIEQATKKHLLHAML</sequence>
<gene>
    <name evidence="1" type="ORF">HOLleu_39714</name>
</gene>
<dbReference type="Proteomes" id="UP001152320">
    <property type="component" value="Chromosome 22"/>
</dbReference>
<dbReference type="EMBL" id="JAIZAY010000022">
    <property type="protein sequence ID" value="KAJ8020190.1"/>
    <property type="molecule type" value="Genomic_DNA"/>
</dbReference>
<evidence type="ECO:0000313" key="1">
    <source>
        <dbReference type="EMBL" id="KAJ8020190.1"/>
    </source>
</evidence>
<accession>A0A9Q0YF26</accession>